<dbReference type="EMBL" id="KL198042">
    <property type="protein sequence ID" value="KDQ13744.1"/>
    <property type="molecule type" value="Genomic_DNA"/>
</dbReference>
<reference evidence="2" key="1">
    <citation type="journal article" date="2014" name="Proc. Natl. Acad. Sci. U.S.A.">
        <title>Extensive sampling of basidiomycete genomes demonstrates inadequacy of the white-rot/brown-rot paradigm for wood decay fungi.</title>
        <authorList>
            <person name="Riley R."/>
            <person name="Salamov A.A."/>
            <person name="Brown D.W."/>
            <person name="Nagy L.G."/>
            <person name="Floudas D."/>
            <person name="Held B.W."/>
            <person name="Levasseur A."/>
            <person name="Lombard V."/>
            <person name="Morin E."/>
            <person name="Otillar R."/>
            <person name="Lindquist E.A."/>
            <person name="Sun H."/>
            <person name="LaButti K.M."/>
            <person name="Schmutz J."/>
            <person name="Jabbour D."/>
            <person name="Luo H."/>
            <person name="Baker S.E."/>
            <person name="Pisabarro A.G."/>
            <person name="Walton J.D."/>
            <person name="Blanchette R.A."/>
            <person name="Henrissat B."/>
            <person name="Martin F."/>
            <person name="Cullen D."/>
            <person name="Hibbett D.S."/>
            <person name="Grigoriev I.V."/>
        </authorList>
    </citation>
    <scope>NUCLEOTIDE SEQUENCE [LARGE SCALE GENOMIC DNA]</scope>
    <source>
        <strain evidence="2">FD-172 SS1</strain>
    </source>
</reference>
<gene>
    <name evidence="1" type="ORF">BOTBODRAFT_111154</name>
</gene>
<evidence type="ECO:0000313" key="2">
    <source>
        <dbReference type="Proteomes" id="UP000027195"/>
    </source>
</evidence>
<accession>A0A067MDV8</accession>
<evidence type="ECO:0000313" key="1">
    <source>
        <dbReference type="EMBL" id="KDQ13744.1"/>
    </source>
</evidence>
<protein>
    <submittedName>
        <fullName evidence="1">Uncharacterized protein</fullName>
    </submittedName>
</protein>
<proteinExistence type="predicted"/>
<dbReference type="InParanoid" id="A0A067MDV8"/>
<keyword evidence="2" id="KW-1185">Reference proteome</keyword>
<dbReference type="STRING" id="930990.A0A067MDV8"/>
<sequence>VFAHNDKKEGQQDTLQVHMEAEFGYRKRFPDTCNNQYHSYSGAATELITKHSFYCQFLELVHDLKDGQKWTNIEQNVYDSLRDTATLTELAVLTLDGQTCLTPFLLWICMVSQLSSNLCNLGPLMWEMCSQYKSIIQTGMLDGKPWDQPDVVYTVQSMATKLPELEGVFVAYCQGAARTWEQFTTEFAPGSTIDSALTVEQLQAFMMPTNDANKGALGEMWYMSRHVLNMTLEQLNVCKMYCKNNTAAFMCTCFEEEDHSNMRREARERKTGSAAKEVWVQQVAYDKSVQENVHKTAAKHSVDQLALETMCSKLTMHTDVEDIHRSPGGNDDLNNQLNFHHRIDHEVPFKLHTCNKDLKVAAFIAAVEWTDLSAQWLTRVRKICSGGHTKERDWC</sequence>
<dbReference type="Proteomes" id="UP000027195">
    <property type="component" value="Unassembled WGS sequence"/>
</dbReference>
<dbReference type="HOGENOM" id="CLU_699363_0_0_1"/>
<dbReference type="OrthoDB" id="3236156at2759"/>
<feature type="non-terminal residue" evidence="1">
    <location>
        <position position="1"/>
    </location>
</feature>
<organism evidence="1 2">
    <name type="scientific">Botryobasidium botryosum (strain FD-172 SS1)</name>
    <dbReference type="NCBI Taxonomy" id="930990"/>
    <lineage>
        <taxon>Eukaryota</taxon>
        <taxon>Fungi</taxon>
        <taxon>Dikarya</taxon>
        <taxon>Basidiomycota</taxon>
        <taxon>Agaricomycotina</taxon>
        <taxon>Agaricomycetes</taxon>
        <taxon>Cantharellales</taxon>
        <taxon>Botryobasidiaceae</taxon>
        <taxon>Botryobasidium</taxon>
    </lineage>
</organism>
<dbReference type="AlphaFoldDB" id="A0A067MDV8"/>
<name>A0A067MDV8_BOTB1</name>